<dbReference type="InterPro" id="IPR025943">
    <property type="entry name" value="Sigma_54_int_dom_ATP-bd_2"/>
</dbReference>
<evidence type="ECO:0000256" key="2">
    <source>
        <dbReference type="ARBA" id="ARBA00022840"/>
    </source>
</evidence>
<organism evidence="7">
    <name type="scientific">Cupriavidus necator</name>
    <name type="common">Alcaligenes eutrophus</name>
    <name type="synonym">Ralstonia eutropha</name>
    <dbReference type="NCBI Taxonomy" id="106590"/>
    <lineage>
        <taxon>Bacteria</taxon>
        <taxon>Pseudomonadati</taxon>
        <taxon>Pseudomonadota</taxon>
        <taxon>Betaproteobacteria</taxon>
        <taxon>Burkholderiales</taxon>
        <taxon>Burkholderiaceae</taxon>
        <taxon>Cupriavidus</taxon>
    </lineage>
</organism>
<gene>
    <name evidence="7" type="ORF">CNECB9_3940008</name>
</gene>
<dbReference type="PRINTS" id="PR01590">
    <property type="entry name" value="HTHFIS"/>
</dbReference>
<evidence type="ECO:0000256" key="5">
    <source>
        <dbReference type="SAM" id="MobiDB-lite"/>
    </source>
</evidence>
<dbReference type="CDD" id="cd00009">
    <property type="entry name" value="AAA"/>
    <property type="match status" value="1"/>
</dbReference>
<dbReference type="SMART" id="SM00382">
    <property type="entry name" value="AAA"/>
    <property type="match status" value="1"/>
</dbReference>
<accession>A0A1K0IJG2</accession>
<dbReference type="RefSeq" id="WP_340527149.1">
    <property type="nucleotide sequence ID" value="NZ_FMSH01000328.1"/>
</dbReference>
<keyword evidence="4" id="KW-0804">Transcription</keyword>
<keyword evidence="1" id="KW-0547">Nucleotide-binding</keyword>
<evidence type="ECO:0000256" key="4">
    <source>
        <dbReference type="ARBA" id="ARBA00023163"/>
    </source>
</evidence>
<dbReference type="InterPro" id="IPR025662">
    <property type="entry name" value="Sigma_54_int_dom_ATP-bd_1"/>
</dbReference>
<protein>
    <submittedName>
        <fullName evidence="7">Helix-turn-helix, Fis-type</fullName>
    </submittedName>
</protein>
<dbReference type="GO" id="GO:0006355">
    <property type="term" value="P:regulation of DNA-templated transcription"/>
    <property type="evidence" value="ECO:0007669"/>
    <property type="project" value="InterPro"/>
</dbReference>
<dbReference type="GO" id="GO:0005524">
    <property type="term" value="F:ATP binding"/>
    <property type="evidence" value="ECO:0007669"/>
    <property type="project" value="UniProtKB-KW"/>
</dbReference>
<dbReference type="PROSITE" id="PS50045">
    <property type="entry name" value="SIGMA54_INTERACT_4"/>
    <property type="match status" value="1"/>
</dbReference>
<dbReference type="SUPFAM" id="SSF52540">
    <property type="entry name" value="P-loop containing nucleoside triphosphate hydrolases"/>
    <property type="match status" value="1"/>
</dbReference>
<keyword evidence="3" id="KW-0805">Transcription regulation</keyword>
<evidence type="ECO:0000313" key="7">
    <source>
        <dbReference type="EMBL" id="SCU79897.1"/>
    </source>
</evidence>
<proteinExistence type="predicted"/>
<dbReference type="InterPro" id="IPR029016">
    <property type="entry name" value="GAF-like_dom_sf"/>
</dbReference>
<dbReference type="PANTHER" id="PTHR32071">
    <property type="entry name" value="TRANSCRIPTIONAL REGULATORY PROTEIN"/>
    <property type="match status" value="1"/>
</dbReference>
<dbReference type="PANTHER" id="PTHR32071:SF77">
    <property type="entry name" value="TRANSCRIPTIONAL REGULATORY PROTEIN"/>
    <property type="match status" value="1"/>
</dbReference>
<keyword evidence="2" id="KW-0067">ATP-binding</keyword>
<dbReference type="InterPro" id="IPR002197">
    <property type="entry name" value="HTH_Fis"/>
</dbReference>
<dbReference type="FunFam" id="3.40.50.300:FF:000006">
    <property type="entry name" value="DNA-binding transcriptional regulator NtrC"/>
    <property type="match status" value="1"/>
</dbReference>
<dbReference type="Pfam" id="PF25601">
    <property type="entry name" value="AAA_lid_14"/>
    <property type="match status" value="1"/>
</dbReference>
<dbReference type="Pfam" id="PF00158">
    <property type="entry name" value="Sigma54_activat"/>
    <property type="match status" value="1"/>
</dbReference>
<dbReference type="InterPro" id="IPR027417">
    <property type="entry name" value="P-loop_NTPase"/>
</dbReference>
<dbReference type="InterPro" id="IPR058031">
    <property type="entry name" value="AAA_lid_NorR"/>
</dbReference>
<dbReference type="InterPro" id="IPR002078">
    <property type="entry name" value="Sigma_54_int"/>
</dbReference>
<dbReference type="PROSITE" id="PS00675">
    <property type="entry name" value="SIGMA54_INTERACT_1"/>
    <property type="match status" value="1"/>
</dbReference>
<dbReference type="GO" id="GO:0043565">
    <property type="term" value="F:sequence-specific DNA binding"/>
    <property type="evidence" value="ECO:0007669"/>
    <property type="project" value="InterPro"/>
</dbReference>
<dbReference type="AlphaFoldDB" id="A0A1K0IJG2"/>
<dbReference type="PROSITE" id="PS00676">
    <property type="entry name" value="SIGMA54_INTERACT_2"/>
    <property type="match status" value="1"/>
</dbReference>
<dbReference type="EMBL" id="FMSH01000328">
    <property type="protein sequence ID" value="SCU79897.1"/>
    <property type="molecule type" value="Genomic_DNA"/>
</dbReference>
<dbReference type="Pfam" id="PF02954">
    <property type="entry name" value="HTH_8"/>
    <property type="match status" value="1"/>
</dbReference>
<dbReference type="Gene3D" id="1.10.8.60">
    <property type="match status" value="1"/>
</dbReference>
<dbReference type="Gene3D" id="3.40.50.300">
    <property type="entry name" value="P-loop containing nucleotide triphosphate hydrolases"/>
    <property type="match status" value="1"/>
</dbReference>
<evidence type="ECO:0000256" key="1">
    <source>
        <dbReference type="ARBA" id="ARBA00022741"/>
    </source>
</evidence>
<feature type="domain" description="Sigma-54 factor interaction" evidence="6">
    <location>
        <begin position="350"/>
        <end position="578"/>
    </location>
</feature>
<dbReference type="InterPro" id="IPR009057">
    <property type="entry name" value="Homeodomain-like_sf"/>
</dbReference>
<dbReference type="SUPFAM" id="SSF46689">
    <property type="entry name" value="Homeodomain-like"/>
    <property type="match status" value="1"/>
</dbReference>
<dbReference type="Gene3D" id="3.30.450.40">
    <property type="match status" value="1"/>
</dbReference>
<evidence type="ECO:0000259" key="6">
    <source>
        <dbReference type="PROSITE" id="PS50045"/>
    </source>
</evidence>
<name>A0A1K0IJG2_CUPNE</name>
<evidence type="ECO:0000256" key="3">
    <source>
        <dbReference type="ARBA" id="ARBA00023015"/>
    </source>
</evidence>
<reference evidence="7" key="1">
    <citation type="submission" date="2016-09" db="EMBL/GenBank/DDBJ databases">
        <authorList>
            <person name="Capua I."/>
            <person name="De Benedictis P."/>
            <person name="Joannis T."/>
            <person name="Lombin L.H."/>
            <person name="Cattoli G."/>
        </authorList>
    </citation>
    <scope>NUCLEOTIDE SEQUENCE</scope>
    <source>
        <strain evidence="7">B9</strain>
    </source>
</reference>
<feature type="region of interest" description="Disordered" evidence="5">
    <location>
        <begin position="1"/>
        <end position="33"/>
    </location>
</feature>
<dbReference type="Gene3D" id="1.10.10.60">
    <property type="entry name" value="Homeodomain-like"/>
    <property type="match status" value="1"/>
</dbReference>
<sequence>MTARRANGADGSASQRIPVVPTTGDKAMPPPPTSLLGDAKVARREFLDGKDVPTGVVPDLIVRSWQRAVSAGVRPDQRMLFEDVITQSDVRRSAEENRTLIELAGTDMEVLAGAFPAQQWIVLCTNAEGVIVSSLGRLGAEAGGPSPLQHGQRLCEEGIGTNAPGCLLAEGGRAVAVRRGEHFLHELVDVVCAAAPIYDCHDRLIGVLDITGFGVDLPPYALSHVRAAAVSIGNRTFERLPGCCIVRLHHDRRMLHTPQEGIVAVSADGVIVAANHIGCQMLQLSSASLGATDIGSVFAEGMHGPAGAMQAVVRTAAGARLHISTSETSRPRSAARARVAPQEGDAKGQLGGHFIADATLARAFDKASMAVCEQVPVILLGETGTGKSMLARALHESSRPDGDFVSINCSAIPEGLAEAELFGYADGAFTGGRKGGSAGKIEQANGGTLFLDEIGDMPLALQTRLLSVLQERCVTRVGASKPVPVDISVICATHRSLPELVRQGAFREDLFFRVNGMSVRIPALRDRTDLPELIASMLQSLARGRRKSLDADVMALLMSHPWPGNVRELHQVLRTAVALSGHSDEVQRQHFDETWLEAATSVAATECLPAGGQPMLLAEVQNYLIQRTLDELSGNRSEAARALGISRATLYRKMARAKIR</sequence>
<dbReference type="InterPro" id="IPR003593">
    <property type="entry name" value="AAA+_ATPase"/>
</dbReference>